<sequence length="171" mass="19172">MMYNFSLIYRLPEKLTETDELIETLAEAGCDDAMIGLGHPGRIALEFDREANSAMDAVNSAMRDVESALPDAELIEATPDLVGLTEIAEIAGISRQALRKLMQSRHDFPRPAHCGNPSLWHLAPMLDWLDHERRYEVTEALRAISQQTLRLNTQIQNQQAQIYAPQQTATA</sequence>
<dbReference type="GO" id="GO:0003677">
    <property type="term" value="F:DNA binding"/>
    <property type="evidence" value="ECO:0007669"/>
    <property type="project" value="UniProtKB-KW"/>
</dbReference>
<accession>A0A3E1K6A8</accession>
<protein>
    <submittedName>
        <fullName evidence="1">DNA-binding protein</fullName>
    </submittedName>
</protein>
<dbReference type="EMBL" id="QUZK01000045">
    <property type="protein sequence ID" value="RFF29563.1"/>
    <property type="molecule type" value="Genomic_DNA"/>
</dbReference>
<dbReference type="RefSeq" id="WP_116651427.1">
    <property type="nucleotide sequence ID" value="NZ_QUZK01000045.1"/>
</dbReference>
<dbReference type="Proteomes" id="UP000260351">
    <property type="component" value="Unassembled WGS sequence"/>
</dbReference>
<keyword evidence="1" id="KW-0238">DNA-binding</keyword>
<dbReference type="OrthoDB" id="7860618at2"/>
<name>A0A3E1K6A8_9GAMM</name>
<evidence type="ECO:0000313" key="1">
    <source>
        <dbReference type="EMBL" id="RFF29563.1"/>
    </source>
</evidence>
<organism evidence="1 2">
    <name type="scientific">Wenzhouxiangella sediminis</name>
    <dbReference type="NCBI Taxonomy" id="1792836"/>
    <lineage>
        <taxon>Bacteria</taxon>
        <taxon>Pseudomonadati</taxon>
        <taxon>Pseudomonadota</taxon>
        <taxon>Gammaproteobacteria</taxon>
        <taxon>Chromatiales</taxon>
        <taxon>Wenzhouxiangellaceae</taxon>
        <taxon>Wenzhouxiangella</taxon>
    </lineage>
</organism>
<comment type="caution">
    <text evidence="1">The sequence shown here is derived from an EMBL/GenBank/DDBJ whole genome shotgun (WGS) entry which is preliminary data.</text>
</comment>
<dbReference type="AlphaFoldDB" id="A0A3E1K6A8"/>
<gene>
    <name evidence="1" type="ORF">DZC52_12195</name>
</gene>
<keyword evidence="2" id="KW-1185">Reference proteome</keyword>
<reference evidence="1 2" key="1">
    <citation type="submission" date="2018-08" db="EMBL/GenBank/DDBJ databases">
        <title>Wenzhouxiangella salilacus sp. nov., a novel bacterium isolated from a saline lake in Xinjiang Province, China.</title>
        <authorList>
            <person name="Han S."/>
        </authorList>
    </citation>
    <scope>NUCLEOTIDE SEQUENCE [LARGE SCALE GENOMIC DNA]</scope>
    <source>
        <strain evidence="1 2">XDB06</strain>
    </source>
</reference>
<proteinExistence type="predicted"/>
<evidence type="ECO:0000313" key="2">
    <source>
        <dbReference type="Proteomes" id="UP000260351"/>
    </source>
</evidence>